<name>A0AAW0ICT3_MYOGA</name>
<reference evidence="2 3" key="1">
    <citation type="journal article" date="2023" name="bioRxiv">
        <title>Conserved and derived expression patterns and positive selection on dental genes reveal complex evolutionary context of ever-growing rodent molars.</title>
        <authorList>
            <person name="Calamari Z.T."/>
            <person name="Song A."/>
            <person name="Cohen E."/>
            <person name="Akter M."/>
            <person name="Roy R.D."/>
            <person name="Hallikas O."/>
            <person name="Christensen M.M."/>
            <person name="Li P."/>
            <person name="Marangoni P."/>
            <person name="Jernvall J."/>
            <person name="Klein O.D."/>
        </authorList>
    </citation>
    <scope>NUCLEOTIDE SEQUENCE [LARGE SCALE GENOMIC DNA]</scope>
    <source>
        <strain evidence="2">V071</strain>
    </source>
</reference>
<gene>
    <name evidence="2" type="ORF">U0070_004588</name>
</gene>
<dbReference type="AlphaFoldDB" id="A0AAW0ICT3"/>
<feature type="region of interest" description="Disordered" evidence="1">
    <location>
        <begin position="1"/>
        <end position="33"/>
    </location>
</feature>
<accession>A0AAW0ICT3</accession>
<evidence type="ECO:0000256" key="1">
    <source>
        <dbReference type="SAM" id="MobiDB-lite"/>
    </source>
</evidence>
<keyword evidence="3" id="KW-1185">Reference proteome</keyword>
<dbReference type="Proteomes" id="UP001488838">
    <property type="component" value="Unassembled WGS sequence"/>
</dbReference>
<sequence length="121" mass="13285">MNGGSATRASRLLGSQSIDLKTHPDFSREPLPNGEKFLCTDSSGLLRISHKSTVKPTRGQGDLQLCLRSVVLNKVQGPFDAPEGCSPFGIMSSWASSRLHYLYWKCPTAEQWTSESLQLGM</sequence>
<dbReference type="EMBL" id="JBBHLL010000159">
    <property type="protein sequence ID" value="KAK7812127.1"/>
    <property type="molecule type" value="Genomic_DNA"/>
</dbReference>
<evidence type="ECO:0000313" key="2">
    <source>
        <dbReference type="EMBL" id="KAK7812127.1"/>
    </source>
</evidence>
<evidence type="ECO:0000313" key="3">
    <source>
        <dbReference type="Proteomes" id="UP001488838"/>
    </source>
</evidence>
<feature type="compositionally biased region" description="Polar residues" evidence="1">
    <location>
        <begin position="1"/>
        <end position="19"/>
    </location>
</feature>
<organism evidence="2 3">
    <name type="scientific">Myodes glareolus</name>
    <name type="common">Bank vole</name>
    <name type="synonym">Clethrionomys glareolus</name>
    <dbReference type="NCBI Taxonomy" id="447135"/>
    <lineage>
        <taxon>Eukaryota</taxon>
        <taxon>Metazoa</taxon>
        <taxon>Chordata</taxon>
        <taxon>Craniata</taxon>
        <taxon>Vertebrata</taxon>
        <taxon>Euteleostomi</taxon>
        <taxon>Mammalia</taxon>
        <taxon>Eutheria</taxon>
        <taxon>Euarchontoglires</taxon>
        <taxon>Glires</taxon>
        <taxon>Rodentia</taxon>
        <taxon>Myomorpha</taxon>
        <taxon>Muroidea</taxon>
        <taxon>Cricetidae</taxon>
        <taxon>Arvicolinae</taxon>
        <taxon>Myodes</taxon>
    </lineage>
</organism>
<proteinExistence type="predicted"/>
<comment type="caution">
    <text evidence="2">The sequence shown here is derived from an EMBL/GenBank/DDBJ whole genome shotgun (WGS) entry which is preliminary data.</text>
</comment>
<protein>
    <submittedName>
        <fullName evidence="2">Uncharacterized protein</fullName>
    </submittedName>
</protein>